<evidence type="ECO:0000259" key="10">
    <source>
        <dbReference type="Pfam" id="PF03175"/>
    </source>
</evidence>
<evidence type="ECO:0000256" key="3">
    <source>
        <dbReference type="ARBA" id="ARBA00022679"/>
    </source>
</evidence>
<keyword evidence="3" id="KW-0808">Transferase</keyword>
<proteinExistence type="inferred from homology"/>
<name>A0A8K0K4R2_LADFU</name>
<sequence length="559" mass="63962">MEIAVRPVPESANRIQWYGAILESLLNFLKSGVNGSARGGMTIRNESHRNRDTNISFCRCDQLKAPVLINRIEKFNKDFFLNGLIYISFQHVDIPHSHGNRLRMAPAKALALCEKAGVVIGENVGGVEEIRDLQNSLPNYKITVFGDRRGKEVIFEGRSFTSRVEERKTNNLIHGAVHFNLITSLTGAFGCNYYSRYCRFPYDHHCAHKCAQKWPHAYVFYDIECRQDDEFISTSSPTMLVHMPNLLVSNTCCISKNIDTCDFCGIRGHIFSSDDPVRDFILHIEFLGENNRQVTCIAHTSKGYDGNFIIKSISENTLWKPDIIMNGSKILSITYMGLPFIDSLNFLLMPLSKLPKCLGLQASIVKGNFPHFFNTKENTKYVGPIPAPEAYGIDSMSMEEKGISSVGMENFPAMGMSSPWRRKFEAIASRTFPFSTWHVYVSCLHEGISPQLPKTRNARHYPPWGYRLAERQSRKALLWLTWEEKGWGITIRHAGNSREVRILGWKMDGVYEGTVFEFHGCYFHGCPSCFPNRNERIPNSPMKPWEQDMRRRRRKSRNS</sequence>
<evidence type="ECO:0000256" key="8">
    <source>
        <dbReference type="ARBA" id="ARBA00049244"/>
    </source>
</evidence>
<dbReference type="GO" id="GO:0000166">
    <property type="term" value="F:nucleotide binding"/>
    <property type="evidence" value="ECO:0007669"/>
    <property type="project" value="InterPro"/>
</dbReference>
<evidence type="ECO:0000313" key="11">
    <source>
        <dbReference type="EMBL" id="KAG8227519.1"/>
    </source>
</evidence>
<dbReference type="OrthoDB" id="5871067at2759"/>
<evidence type="ECO:0000256" key="9">
    <source>
        <dbReference type="SAM" id="MobiDB-lite"/>
    </source>
</evidence>
<keyword evidence="6" id="KW-0239">DNA-directed DNA polymerase</keyword>
<reference evidence="11" key="2">
    <citation type="submission" date="2017-10" db="EMBL/GenBank/DDBJ databases">
        <title>Ladona fulva Genome sequencing and assembly.</title>
        <authorList>
            <person name="Murali S."/>
            <person name="Richards S."/>
            <person name="Bandaranaike D."/>
            <person name="Bellair M."/>
            <person name="Blankenburg K."/>
            <person name="Chao H."/>
            <person name="Dinh H."/>
            <person name="Doddapaneni H."/>
            <person name="Dugan-Rocha S."/>
            <person name="Elkadiri S."/>
            <person name="Gnanaolivu R."/>
            <person name="Hernandez B."/>
            <person name="Skinner E."/>
            <person name="Javaid M."/>
            <person name="Lee S."/>
            <person name="Li M."/>
            <person name="Ming W."/>
            <person name="Munidasa M."/>
            <person name="Muniz J."/>
            <person name="Nguyen L."/>
            <person name="Hughes D."/>
            <person name="Osuji N."/>
            <person name="Pu L.-L."/>
            <person name="Puazo M."/>
            <person name="Qu C."/>
            <person name="Quiroz J."/>
            <person name="Raj R."/>
            <person name="Weissenberger G."/>
            <person name="Xin Y."/>
            <person name="Zou X."/>
            <person name="Han Y."/>
            <person name="Worley K."/>
            <person name="Muzny D."/>
            <person name="Gibbs R."/>
        </authorList>
    </citation>
    <scope>NUCLEOTIDE SEQUENCE</scope>
    <source>
        <strain evidence="11">Sampled in the wild</strain>
    </source>
</reference>
<dbReference type="GO" id="GO:0003677">
    <property type="term" value="F:DNA binding"/>
    <property type="evidence" value="ECO:0007669"/>
    <property type="project" value="UniProtKB-KW"/>
</dbReference>
<dbReference type="InterPro" id="IPR036397">
    <property type="entry name" value="RNaseH_sf"/>
</dbReference>
<dbReference type="EC" id="2.7.7.7" evidence="2"/>
<organism evidence="11 12">
    <name type="scientific">Ladona fulva</name>
    <name type="common">Scarce chaser dragonfly</name>
    <name type="synonym">Libellula fulva</name>
    <dbReference type="NCBI Taxonomy" id="123851"/>
    <lineage>
        <taxon>Eukaryota</taxon>
        <taxon>Metazoa</taxon>
        <taxon>Ecdysozoa</taxon>
        <taxon>Arthropoda</taxon>
        <taxon>Hexapoda</taxon>
        <taxon>Insecta</taxon>
        <taxon>Pterygota</taxon>
        <taxon>Palaeoptera</taxon>
        <taxon>Odonata</taxon>
        <taxon>Epiprocta</taxon>
        <taxon>Anisoptera</taxon>
        <taxon>Libelluloidea</taxon>
        <taxon>Libellulidae</taxon>
        <taxon>Ladona</taxon>
    </lineage>
</organism>
<dbReference type="PANTHER" id="PTHR33568">
    <property type="entry name" value="DNA POLYMERASE"/>
    <property type="match status" value="1"/>
</dbReference>
<comment type="similarity">
    <text evidence="1">Belongs to the DNA polymerase type-B family.</text>
</comment>
<protein>
    <recommendedName>
        <fullName evidence="2">DNA-directed DNA polymerase</fullName>
        <ecNumber evidence="2">2.7.7.7</ecNumber>
    </recommendedName>
</protein>
<evidence type="ECO:0000256" key="5">
    <source>
        <dbReference type="ARBA" id="ARBA00022705"/>
    </source>
</evidence>
<dbReference type="PANTHER" id="PTHR33568:SF3">
    <property type="entry name" value="DNA-DIRECTED DNA POLYMERASE"/>
    <property type="match status" value="1"/>
</dbReference>
<evidence type="ECO:0000256" key="2">
    <source>
        <dbReference type="ARBA" id="ARBA00012417"/>
    </source>
</evidence>
<dbReference type="EMBL" id="KZ308325">
    <property type="protein sequence ID" value="KAG8227519.1"/>
    <property type="molecule type" value="Genomic_DNA"/>
</dbReference>
<keyword evidence="4" id="KW-0548">Nucleotidyltransferase</keyword>
<feature type="domain" description="DNA-directed DNA polymerase family B mitochondria/virus" evidence="10">
    <location>
        <begin position="290"/>
        <end position="397"/>
    </location>
</feature>
<evidence type="ECO:0000313" key="12">
    <source>
        <dbReference type="Proteomes" id="UP000792457"/>
    </source>
</evidence>
<dbReference type="InterPro" id="IPR004868">
    <property type="entry name" value="DNA-dir_DNA_pol_B_mt/vir"/>
</dbReference>
<evidence type="ECO:0000256" key="7">
    <source>
        <dbReference type="ARBA" id="ARBA00023125"/>
    </source>
</evidence>
<evidence type="ECO:0000256" key="4">
    <source>
        <dbReference type="ARBA" id="ARBA00022695"/>
    </source>
</evidence>
<dbReference type="InterPro" id="IPR012337">
    <property type="entry name" value="RNaseH-like_sf"/>
</dbReference>
<feature type="region of interest" description="Disordered" evidence="9">
    <location>
        <begin position="540"/>
        <end position="559"/>
    </location>
</feature>
<keyword evidence="12" id="KW-1185">Reference proteome</keyword>
<feature type="compositionally biased region" description="Basic residues" evidence="9">
    <location>
        <begin position="550"/>
        <end position="559"/>
    </location>
</feature>
<evidence type="ECO:0000256" key="1">
    <source>
        <dbReference type="ARBA" id="ARBA00005755"/>
    </source>
</evidence>
<keyword evidence="5" id="KW-0235">DNA replication</keyword>
<evidence type="ECO:0000256" key="6">
    <source>
        <dbReference type="ARBA" id="ARBA00022932"/>
    </source>
</evidence>
<gene>
    <name evidence="11" type="ORF">J437_LFUL002408</name>
</gene>
<dbReference type="AlphaFoldDB" id="A0A8K0K4R2"/>
<keyword evidence="7" id="KW-0238">DNA-binding</keyword>
<dbReference type="Gene3D" id="3.30.420.10">
    <property type="entry name" value="Ribonuclease H-like superfamily/Ribonuclease H"/>
    <property type="match status" value="1"/>
</dbReference>
<comment type="caution">
    <text evidence="11">The sequence shown here is derived from an EMBL/GenBank/DDBJ whole genome shotgun (WGS) entry which is preliminary data.</text>
</comment>
<accession>A0A8K0K4R2</accession>
<reference evidence="11" key="1">
    <citation type="submission" date="2013-04" db="EMBL/GenBank/DDBJ databases">
        <authorList>
            <person name="Qu J."/>
            <person name="Murali S.C."/>
            <person name="Bandaranaike D."/>
            <person name="Bellair M."/>
            <person name="Blankenburg K."/>
            <person name="Chao H."/>
            <person name="Dinh H."/>
            <person name="Doddapaneni H."/>
            <person name="Downs B."/>
            <person name="Dugan-Rocha S."/>
            <person name="Elkadiri S."/>
            <person name="Gnanaolivu R.D."/>
            <person name="Hernandez B."/>
            <person name="Javaid M."/>
            <person name="Jayaseelan J.C."/>
            <person name="Lee S."/>
            <person name="Li M."/>
            <person name="Ming W."/>
            <person name="Munidasa M."/>
            <person name="Muniz J."/>
            <person name="Nguyen L."/>
            <person name="Ongeri F."/>
            <person name="Osuji N."/>
            <person name="Pu L.-L."/>
            <person name="Puazo M."/>
            <person name="Qu C."/>
            <person name="Quiroz J."/>
            <person name="Raj R."/>
            <person name="Weissenberger G."/>
            <person name="Xin Y."/>
            <person name="Zou X."/>
            <person name="Han Y."/>
            <person name="Richards S."/>
            <person name="Worley K."/>
            <person name="Muzny D."/>
            <person name="Gibbs R."/>
        </authorList>
    </citation>
    <scope>NUCLEOTIDE SEQUENCE</scope>
    <source>
        <strain evidence="11">Sampled in the wild</strain>
    </source>
</reference>
<dbReference type="GO" id="GO:0003887">
    <property type="term" value="F:DNA-directed DNA polymerase activity"/>
    <property type="evidence" value="ECO:0007669"/>
    <property type="project" value="UniProtKB-KW"/>
</dbReference>
<comment type="catalytic activity">
    <reaction evidence="8">
        <text>DNA(n) + a 2'-deoxyribonucleoside 5'-triphosphate = DNA(n+1) + diphosphate</text>
        <dbReference type="Rhea" id="RHEA:22508"/>
        <dbReference type="Rhea" id="RHEA-COMP:17339"/>
        <dbReference type="Rhea" id="RHEA-COMP:17340"/>
        <dbReference type="ChEBI" id="CHEBI:33019"/>
        <dbReference type="ChEBI" id="CHEBI:61560"/>
        <dbReference type="ChEBI" id="CHEBI:173112"/>
        <dbReference type="EC" id="2.7.7.7"/>
    </reaction>
</comment>
<dbReference type="SUPFAM" id="SSF53098">
    <property type="entry name" value="Ribonuclease H-like"/>
    <property type="match status" value="1"/>
</dbReference>
<dbReference type="Pfam" id="PF03175">
    <property type="entry name" value="DNA_pol_B_2"/>
    <property type="match status" value="1"/>
</dbReference>
<dbReference type="Proteomes" id="UP000792457">
    <property type="component" value="Unassembled WGS sequence"/>
</dbReference>
<dbReference type="GO" id="GO:0006260">
    <property type="term" value="P:DNA replication"/>
    <property type="evidence" value="ECO:0007669"/>
    <property type="project" value="UniProtKB-KW"/>
</dbReference>